<dbReference type="EMBL" id="QKRW01000086">
    <property type="protein sequence ID" value="RAL58362.1"/>
    <property type="molecule type" value="Genomic_DNA"/>
</dbReference>
<dbReference type="AlphaFoldDB" id="A0A395IDC2"/>
<sequence length="96" mass="10174">MIPTVFATRKQKAMTLTSVTTSTVGGESSFASVTGESPRVAAVTVPRPFAPAPAPAFSALGQRTRQPVNPGSITEWAPESNAPYRRSVYDSSDDEM</sequence>
<accession>A0A395IDC2</accession>
<protein>
    <submittedName>
        <fullName evidence="2">Uncharacterized protein</fullName>
    </submittedName>
</protein>
<dbReference type="Proteomes" id="UP000249056">
    <property type="component" value="Unassembled WGS sequence"/>
</dbReference>
<gene>
    <name evidence="2" type="ORF">DID88_005779</name>
</gene>
<reference evidence="2 3" key="1">
    <citation type="submission" date="2018-06" db="EMBL/GenBank/DDBJ databases">
        <title>Genome Sequence of the Brown Rot Fungal Pathogen Monilinia fructigena.</title>
        <authorList>
            <person name="Landi L."/>
            <person name="De Miccolis Angelini R.M."/>
            <person name="Pollastro S."/>
            <person name="Abate D."/>
            <person name="Faretra F."/>
            <person name="Romanazzi G."/>
        </authorList>
    </citation>
    <scope>NUCLEOTIDE SEQUENCE [LARGE SCALE GENOMIC DNA]</scope>
    <source>
        <strain evidence="2 3">Mfrg269</strain>
    </source>
</reference>
<feature type="region of interest" description="Disordered" evidence="1">
    <location>
        <begin position="53"/>
        <end position="96"/>
    </location>
</feature>
<keyword evidence="3" id="KW-1185">Reference proteome</keyword>
<proteinExistence type="predicted"/>
<feature type="compositionally biased region" description="Polar residues" evidence="1">
    <location>
        <begin position="61"/>
        <end position="72"/>
    </location>
</feature>
<evidence type="ECO:0000313" key="2">
    <source>
        <dbReference type="EMBL" id="RAL58362.1"/>
    </source>
</evidence>
<evidence type="ECO:0000256" key="1">
    <source>
        <dbReference type="SAM" id="MobiDB-lite"/>
    </source>
</evidence>
<organism evidence="2 3">
    <name type="scientific">Monilinia fructigena</name>
    <dbReference type="NCBI Taxonomy" id="38457"/>
    <lineage>
        <taxon>Eukaryota</taxon>
        <taxon>Fungi</taxon>
        <taxon>Dikarya</taxon>
        <taxon>Ascomycota</taxon>
        <taxon>Pezizomycotina</taxon>
        <taxon>Leotiomycetes</taxon>
        <taxon>Helotiales</taxon>
        <taxon>Sclerotiniaceae</taxon>
        <taxon>Monilinia</taxon>
    </lineage>
</organism>
<evidence type="ECO:0000313" key="3">
    <source>
        <dbReference type="Proteomes" id="UP000249056"/>
    </source>
</evidence>
<comment type="caution">
    <text evidence="2">The sequence shown here is derived from an EMBL/GenBank/DDBJ whole genome shotgun (WGS) entry which is preliminary data.</text>
</comment>
<name>A0A395IDC2_9HELO</name>